<dbReference type="Pfam" id="PF02735">
    <property type="entry name" value="Ku"/>
    <property type="match status" value="1"/>
</dbReference>
<reference evidence="4 5" key="1">
    <citation type="submission" date="2016-10" db="EMBL/GenBank/DDBJ databases">
        <authorList>
            <person name="de Groot N.N."/>
        </authorList>
    </citation>
    <scope>NUCLEOTIDE SEQUENCE [LARGE SCALE GENOMIC DNA]</scope>
    <source>
        <strain evidence="4 5">DSM 19033</strain>
    </source>
</reference>
<evidence type="ECO:0000256" key="1">
    <source>
        <dbReference type="ARBA" id="ARBA00023125"/>
    </source>
</evidence>
<feature type="domain" description="Ku" evidence="3">
    <location>
        <begin position="52"/>
        <end position="180"/>
    </location>
</feature>
<evidence type="ECO:0000256" key="2">
    <source>
        <dbReference type="HAMAP-Rule" id="MF_01875"/>
    </source>
</evidence>
<dbReference type="PANTHER" id="PTHR41251">
    <property type="entry name" value="NON-HOMOLOGOUS END JOINING PROTEIN KU"/>
    <property type="match status" value="1"/>
</dbReference>
<keyword evidence="5" id="KW-1185">Reference proteome</keyword>
<dbReference type="OrthoDB" id="9795084at2"/>
<dbReference type="GO" id="GO:0003690">
    <property type="term" value="F:double-stranded DNA binding"/>
    <property type="evidence" value="ECO:0007669"/>
    <property type="project" value="UniProtKB-UniRule"/>
</dbReference>
<dbReference type="GO" id="GO:0006303">
    <property type="term" value="P:double-strand break repair via nonhomologous end joining"/>
    <property type="evidence" value="ECO:0007669"/>
    <property type="project" value="UniProtKB-UniRule"/>
</dbReference>
<proteinExistence type="inferred from homology"/>
<evidence type="ECO:0000313" key="5">
    <source>
        <dbReference type="Proteomes" id="UP000198850"/>
    </source>
</evidence>
<organism evidence="4 5">
    <name type="scientific">Pedobacter hartonius</name>
    <dbReference type="NCBI Taxonomy" id="425514"/>
    <lineage>
        <taxon>Bacteria</taxon>
        <taxon>Pseudomonadati</taxon>
        <taxon>Bacteroidota</taxon>
        <taxon>Sphingobacteriia</taxon>
        <taxon>Sphingobacteriales</taxon>
        <taxon>Sphingobacteriaceae</taxon>
        <taxon>Pedobacter</taxon>
    </lineage>
</organism>
<dbReference type="InterPro" id="IPR009187">
    <property type="entry name" value="Prok_Ku"/>
</dbReference>
<protein>
    <recommendedName>
        <fullName evidence="2">Non-homologous end joining protein Ku</fullName>
    </recommendedName>
</protein>
<evidence type="ECO:0000313" key="4">
    <source>
        <dbReference type="EMBL" id="SEB20594.1"/>
    </source>
</evidence>
<dbReference type="SMART" id="SM00559">
    <property type="entry name" value="Ku78"/>
    <property type="match status" value="1"/>
</dbReference>
<dbReference type="Gene3D" id="2.40.290.10">
    <property type="match status" value="1"/>
</dbReference>
<keyword evidence="1 2" id="KW-0238">DNA-binding</keyword>
<name>A0A1H4HFK7_9SPHI</name>
<dbReference type="InterPro" id="IPR006164">
    <property type="entry name" value="DNA_bd_Ku70/Ku80"/>
</dbReference>
<dbReference type="HAMAP" id="MF_01875">
    <property type="entry name" value="Prokaryotic_Ku"/>
    <property type="match status" value="1"/>
</dbReference>
<dbReference type="PIRSF" id="PIRSF006493">
    <property type="entry name" value="Prok_Ku"/>
    <property type="match status" value="1"/>
</dbReference>
<dbReference type="STRING" id="425514.SAMN05443550_1179"/>
<gene>
    <name evidence="2" type="primary">ku</name>
    <name evidence="4" type="ORF">SAMN05443550_1179</name>
</gene>
<dbReference type="SUPFAM" id="SSF100939">
    <property type="entry name" value="SPOC domain-like"/>
    <property type="match status" value="1"/>
</dbReference>
<comment type="similarity">
    <text evidence="2">Belongs to the prokaryotic Ku family.</text>
</comment>
<keyword evidence="2" id="KW-0227">DNA damage</keyword>
<dbReference type="AlphaFoldDB" id="A0A1H4HFK7"/>
<dbReference type="PANTHER" id="PTHR41251:SF1">
    <property type="entry name" value="NON-HOMOLOGOUS END JOINING PROTEIN KU"/>
    <property type="match status" value="1"/>
</dbReference>
<dbReference type="RefSeq" id="WP_090559944.1">
    <property type="nucleotide sequence ID" value="NZ_FNRA01000017.1"/>
</dbReference>
<dbReference type="GO" id="GO:0006310">
    <property type="term" value="P:DNA recombination"/>
    <property type="evidence" value="ECO:0007669"/>
    <property type="project" value="UniProtKB-KW"/>
</dbReference>
<dbReference type="Proteomes" id="UP000198850">
    <property type="component" value="Unassembled WGS sequence"/>
</dbReference>
<comment type="function">
    <text evidence="2">With LigD forms a non-homologous end joining (NHEJ) DNA repair enzyme, which repairs dsDNA breaks with reduced fidelity. Binds linear dsDNA with 5'- and 3'- overhangs but not closed circular dsDNA nor ssDNA. Recruits and stimulates the ligase activity of LigD.</text>
</comment>
<keyword evidence="2" id="KW-0233">DNA recombination</keyword>
<comment type="subunit">
    <text evidence="2">Homodimer. Interacts with LigD.</text>
</comment>
<accession>A0A1H4HFK7</accession>
<keyword evidence="2" id="KW-0234">DNA repair</keyword>
<dbReference type="NCBIfam" id="TIGR02772">
    <property type="entry name" value="Ku_bact"/>
    <property type="match status" value="1"/>
</dbReference>
<dbReference type="EMBL" id="FNRA01000017">
    <property type="protein sequence ID" value="SEB20594.1"/>
    <property type="molecule type" value="Genomic_DNA"/>
</dbReference>
<sequence>MRSIWKGSIGFGLVSIPMKLYSAVETSSLDLDMLDGRDHAHIKFQRINENTRKEVPYDKIVKGYLYKEDNYVIVEDSDFEAAAPEKTKTIEIESFVDIASVNPMFYETSYYVEPDVRSNKAYNLLLQVLKKSKKAGLARFVLRSTESLCIIHPVKNALVVTRIRFQQQIRDADELKIDDSKTISKKEMDMGLALVNQYAEDFDVSKYEDTYHKKLLKLIEAKAKGKRPTIKKLKPRKEAEEDLYSQLMGSLKSKKGA</sequence>
<evidence type="ECO:0000259" key="3">
    <source>
        <dbReference type="SMART" id="SM00559"/>
    </source>
</evidence>
<dbReference type="InterPro" id="IPR016194">
    <property type="entry name" value="SPOC-like_C_dom_sf"/>
</dbReference>